<protein>
    <submittedName>
        <fullName evidence="1">Uncharacterized protein</fullName>
    </submittedName>
</protein>
<dbReference type="AlphaFoldDB" id="A0A5D2H376"/>
<dbReference type="EMBL" id="CM017690">
    <property type="protein sequence ID" value="TYH24704.1"/>
    <property type="molecule type" value="Genomic_DNA"/>
</dbReference>
<keyword evidence="2" id="KW-1185">Reference proteome</keyword>
<accession>A0A5D2H376</accession>
<evidence type="ECO:0000313" key="1">
    <source>
        <dbReference type="EMBL" id="TYH24704.1"/>
    </source>
</evidence>
<organism evidence="1 2">
    <name type="scientific">Gossypium darwinii</name>
    <name type="common">Darwin's cotton</name>
    <name type="synonym">Gossypium barbadense var. darwinii</name>
    <dbReference type="NCBI Taxonomy" id="34276"/>
    <lineage>
        <taxon>Eukaryota</taxon>
        <taxon>Viridiplantae</taxon>
        <taxon>Streptophyta</taxon>
        <taxon>Embryophyta</taxon>
        <taxon>Tracheophyta</taxon>
        <taxon>Spermatophyta</taxon>
        <taxon>Magnoliopsida</taxon>
        <taxon>eudicotyledons</taxon>
        <taxon>Gunneridae</taxon>
        <taxon>Pentapetalae</taxon>
        <taxon>rosids</taxon>
        <taxon>malvids</taxon>
        <taxon>Malvales</taxon>
        <taxon>Malvaceae</taxon>
        <taxon>Malvoideae</taxon>
        <taxon>Gossypium</taxon>
    </lineage>
</organism>
<gene>
    <name evidence="1" type="ORF">ES288_A03G112600v1</name>
</gene>
<sequence>MEYEMNVAAVASTVYVSIFSPMAPFPPFPYCAHLFLLA</sequence>
<evidence type="ECO:0000313" key="2">
    <source>
        <dbReference type="Proteomes" id="UP000323506"/>
    </source>
</evidence>
<name>A0A5D2H376_GOSDA</name>
<reference evidence="1 2" key="1">
    <citation type="submission" date="2019-06" db="EMBL/GenBank/DDBJ databases">
        <title>WGS assembly of Gossypium darwinii.</title>
        <authorList>
            <person name="Chen Z.J."/>
            <person name="Sreedasyam A."/>
            <person name="Ando A."/>
            <person name="Song Q."/>
            <person name="De L."/>
            <person name="Hulse-Kemp A."/>
            <person name="Ding M."/>
            <person name="Ye W."/>
            <person name="Kirkbride R."/>
            <person name="Jenkins J."/>
            <person name="Plott C."/>
            <person name="Lovell J."/>
            <person name="Lin Y.-M."/>
            <person name="Vaughn R."/>
            <person name="Liu B."/>
            <person name="Li W."/>
            <person name="Simpson S."/>
            <person name="Scheffler B."/>
            <person name="Saski C."/>
            <person name="Grover C."/>
            <person name="Hu G."/>
            <person name="Conover J."/>
            <person name="Carlson J."/>
            <person name="Shu S."/>
            <person name="Boston L."/>
            <person name="Williams M."/>
            <person name="Peterson D."/>
            <person name="Mcgee K."/>
            <person name="Jones D."/>
            <person name="Wendel J."/>
            <person name="Stelly D."/>
            <person name="Grimwood J."/>
            <person name="Schmutz J."/>
        </authorList>
    </citation>
    <scope>NUCLEOTIDE SEQUENCE [LARGE SCALE GENOMIC DNA]</scope>
    <source>
        <strain evidence="1">1808015.09</strain>
    </source>
</reference>
<dbReference type="EMBL" id="CM017690">
    <property type="protein sequence ID" value="TYH24703.1"/>
    <property type="molecule type" value="Genomic_DNA"/>
</dbReference>
<proteinExistence type="predicted"/>
<dbReference type="Proteomes" id="UP000323506">
    <property type="component" value="Chromosome A03"/>
</dbReference>